<dbReference type="Gene3D" id="3.60.120.10">
    <property type="entry name" value="Anthranilate synthase"/>
    <property type="match status" value="1"/>
</dbReference>
<accession>A0A410FZS4</accession>
<dbReference type="GO" id="GO:0008909">
    <property type="term" value="F:isochorismate synthase activity"/>
    <property type="evidence" value="ECO:0007669"/>
    <property type="project" value="UniProtKB-EC"/>
</dbReference>
<dbReference type="InterPro" id="IPR015890">
    <property type="entry name" value="Chorismate_C"/>
</dbReference>
<protein>
    <recommendedName>
        <fullName evidence="3">isochorismate synthase</fullName>
        <ecNumber evidence="3">5.4.4.2</ecNumber>
    </recommendedName>
    <alternativeName>
        <fullName evidence="5">Isochorismate mutase</fullName>
    </alternativeName>
</protein>
<dbReference type="OrthoDB" id="9806579at2"/>
<evidence type="ECO:0000256" key="3">
    <source>
        <dbReference type="ARBA" id="ARBA00012824"/>
    </source>
</evidence>
<comment type="similarity">
    <text evidence="2">Belongs to the isochorismate synthase family.</text>
</comment>
<dbReference type="KEGG" id="aev:EI546_01545"/>
<evidence type="ECO:0000256" key="1">
    <source>
        <dbReference type="ARBA" id="ARBA00000799"/>
    </source>
</evidence>
<dbReference type="EC" id="5.4.4.2" evidence="3"/>
<sequence length="354" mass="40408">MDFKTLIEKVSLQYEKKLPFVIFSKTSSETVRCYCQQNDNLYIDDSLSNNGFVLSPFDSRLESYLIPKNESESFETYFKISEIEKERVEVSELESDRIAYEEFISETIDTIQKGDAAKIVVSRKKDFQLSDFSIASLVERLFSAYPTAFRYVWFHPKTGIWCGATPEILVNIEQNKFRTMALAGTQPYTSGEITWRKKEMEEQHFVTEAILENLNGIVNDIEVSETRNHRAGSLLHLCTDISGKLGEEEGALAKIAWALHPTPAICGTPQKYARDYIIENEGYPREFYTGFLGPIEEDNASATLMVNLRCMKIENETASIFVGGGITADSHPEEEWKETQNKMQTMLQVLQPML</sequence>
<dbReference type="Proteomes" id="UP000285517">
    <property type="component" value="Chromosome"/>
</dbReference>
<evidence type="ECO:0000259" key="6">
    <source>
        <dbReference type="Pfam" id="PF00425"/>
    </source>
</evidence>
<organism evidence="7 8">
    <name type="scientific">Aequorivita ciconiae</name>
    <dbReference type="NCBI Taxonomy" id="2494375"/>
    <lineage>
        <taxon>Bacteria</taxon>
        <taxon>Pseudomonadati</taxon>
        <taxon>Bacteroidota</taxon>
        <taxon>Flavobacteriia</taxon>
        <taxon>Flavobacteriales</taxon>
        <taxon>Flavobacteriaceae</taxon>
        <taxon>Aequorivita</taxon>
    </lineage>
</organism>
<dbReference type="InterPro" id="IPR004561">
    <property type="entry name" value="IsoChor_synthase"/>
</dbReference>
<evidence type="ECO:0000256" key="4">
    <source>
        <dbReference type="ARBA" id="ARBA00023235"/>
    </source>
</evidence>
<dbReference type="Pfam" id="PF00425">
    <property type="entry name" value="Chorismate_bind"/>
    <property type="match status" value="1"/>
</dbReference>
<comment type="catalytic activity">
    <reaction evidence="1">
        <text>chorismate = isochorismate</text>
        <dbReference type="Rhea" id="RHEA:18985"/>
        <dbReference type="ChEBI" id="CHEBI:29748"/>
        <dbReference type="ChEBI" id="CHEBI:29780"/>
        <dbReference type="EC" id="5.4.4.2"/>
    </reaction>
</comment>
<evidence type="ECO:0000313" key="7">
    <source>
        <dbReference type="EMBL" id="QAA80491.1"/>
    </source>
</evidence>
<dbReference type="PANTHER" id="PTHR42839">
    <property type="entry name" value="ISOCHORISMATE SYNTHASE ENTC"/>
    <property type="match status" value="1"/>
</dbReference>
<evidence type="ECO:0000256" key="5">
    <source>
        <dbReference type="ARBA" id="ARBA00041564"/>
    </source>
</evidence>
<dbReference type="PANTHER" id="PTHR42839:SF2">
    <property type="entry name" value="ISOCHORISMATE SYNTHASE ENTC"/>
    <property type="match status" value="1"/>
</dbReference>
<proteinExistence type="inferred from homology"/>
<dbReference type="NCBIfam" id="TIGR00543">
    <property type="entry name" value="isochor_syn"/>
    <property type="match status" value="1"/>
</dbReference>
<feature type="domain" description="Chorismate-utilising enzyme C-terminal" evidence="6">
    <location>
        <begin position="99"/>
        <end position="342"/>
    </location>
</feature>
<keyword evidence="4 7" id="KW-0413">Isomerase</keyword>
<dbReference type="InterPro" id="IPR005801">
    <property type="entry name" value="ADC_synthase"/>
</dbReference>
<name>A0A410FZS4_9FLAO</name>
<evidence type="ECO:0000313" key="8">
    <source>
        <dbReference type="Proteomes" id="UP000285517"/>
    </source>
</evidence>
<dbReference type="RefSeq" id="WP_128248891.1">
    <property type="nucleotide sequence ID" value="NZ_CP034951.1"/>
</dbReference>
<reference evidence="7 8" key="1">
    <citation type="submission" date="2019-01" db="EMBL/GenBank/DDBJ databases">
        <title>Complete genome sequencing of Aequorivita sp. H23M31.</title>
        <authorList>
            <person name="Bae J.-W."/>
        </authorList>
    </citation>
    <scope>NUCLEOTIDE SEQUENCE [LARGE SCALE GENOMIC DNA]</scope>
    <source>
        <strain evidence="7 8">H23M31</strain>
    </source>
</reference>
<dbReference type="SUPFAM" id="SSF56322">
    <property type="entry name" value="ADC synthase"/>
    <property type="match status" value="1"/>
</dbReference>
<keyword evidence="8" id="KW-1185">Reference proteome</keyword>
<dbReference type="EMBL" id="CP034951">
    <property type="protein sequence ID" value="QAA80491.1"/>
    <property type="molecule type" value="Genomic_DNA"/>
</dbReference>
<dbReference type="AlphaFoldDB" id="A0A410FZS4"/>
<gene>
    <name evidence="7" type="ORF">EI546_01545</name>
</gene>
<evidence type="ECO:0000256" key="2">
    <source>
        <dbReference type="ARBA" id="ARBA00005297"/>
    </source>
</evidence>